<dbReference type="EMBL" id="JAACNO010001405">
    <property type="protein sequence ID" value="KAF4140891.1"/>
    <property type="molecule type" value="Genomic_DNA"/>
</dbReference>
<gene>
    <name evidence="1" type="ORF">GN958_ATG09739</name>
</gene>
<accession>A0A8S9UJF3</accession>
<protein>
    <submittedName>
        <fullName evidence="1">Uncharacterized protein</fullName>
    </submittedName>
</protein>
<sequence length="133" mass="14786">MLRAPVGITHGRLPLYARTFHSGALCADLPALLFLLHADRITALRQRPNSHLAVGFGFARGIPSLWDMPDAHHQSDVARPVLDIFSLSYRRVISLRAIFCSGRQPTARIFNTPFFTLCLLYFSPPSITNAVTV</sequence>
<name>A0A8S9UJF3_PHYIN</name>
<evidence type="ECO:0000313" key="1">
    <source>
        <dbReference type="EMBL" id="KAF4140891.1"/>
    </source>
</evidence>
<dbReference type="Proteomes" id="UP000704712">
    <property type="component" value="Unassembled WGS sequence"/>
</dbReference>
<proteinExistence type="predicted"/>
<organism evidence="1 2">
    <name type="scientific">Phytophthora infestans</name>
    <name type="common">Potato late blight agent</name>
    <name type="synonym">Botrytis infestans</name>
    <dbReference type="NCBI Taxonomy" id="4787"/>
    <lineage>
        <taxon>Eukaryota</taxon>
        <taxon>Sar</taxon>
        <taxon>Stramenopiles</taxon>
        <taxon>Oomycota</taxon>
        <taxon>Peronosporomycetes</taxon>
        <taxon>Peronosporales</taxon>
        <taxon>Peronosporaceae</taxon>
        <taxon>Phytophthora</taxon>
    </lineage>
</organism>
<dbReference type="AlphaFoldDB" id="A0A8S9UJF3"/>
<evidence type="ECO:0000313" key="2">
    <source>
        <dbReference type="Proteomes" id="UP000704712"/>
    </source>
</evidence>
<comment type="caution">
    <text evidence="1">The sequence shown here is derived from an EMBL/GenBank/DDBJ whole genome shotgun (WGS) entry which is preliminary data.</text>
</comment>
<reference evidence="1" key="1">
    <citation type="submission" date="2020-03" db="EMBL/GenBank/DDBJ databases">
        <title>Hybrid Assembly of Korean Phytophthora infestans isolates.</title>
        <authorList>
            <person name="Prokchorchik M."/>
            <person name="Lee Y."/>
            <person name="Seo J."/>
            <person name="Cho J.-H."/>
            <person name="Park Y.-E."/>
            <person name="Jang D.-C."/>
            <person name="Im J.-S."/>
            <person name="Choi J.-G."/>
            <person name="Park H.-J."/>
            <person name="Lee G.-B."/>
            <person name="Lee Y.-G."/>
            <person name="Hong S.-Y."/>
            <person name="Cho K."/>
            <person name="Sohn K.H."/>
        </authorList>
    </citation>
    <scope>NUCLEOTIDE SEQUENCE</scope>
    <source>
        <strain evidence="1">KR_2_A2</strain>
    </source>
</reference>